<dbReference type="AlphaFoldDB" id="A0A117S1L7"/>
<protein>
    <submittedName>
        <fullName evidence="1">Uncharacterized protein</fullName>
    </submittedName>
</protein>
<accession>A0A117S1L7</accession>
<reference evidence="1 2" key="1">
    <citation type="submission" date="2015-10" db="EMBL/GenBank/DDBJ databases">
        <title>Draft genome sequence of Streptomyces sp. RV15, isolated from a marine sponge.</title>
        <authorList>
            <person name="Ruckert C."/>
            <person name="Abdelmohsen U.R."/>
            <person name="Winkler A."/>
            <person name="Hentschel U."/>
            <person name="Kalinowski J."/>
            <person name="Kampfer P."/>
            <person name="Glaeser S."/>
        </authorList>
    </citation>
    <scope>NUCLEOTIDE SEQUENCE [LARGE SCALE GENOMIC DNA]</scope>
    <source>
        <strain evidence="1 2">RV15</strain>
    </source>
</reference>
<dbReference type="Proteomes" id="UP000053260">
    <property type="component" value="Unassembled WGS sequence"/>
</dbReference>
<gene>
    <name evidence="1" type="ORF">AQJ91_10500</name>
</gene>
<name>A0A117S1L7_9ACTN</name>
<sequence>MTDASAASGNGACSVTGAKGGMTFTNWMGSYVDFRSMDDAWVTDWSWHLNYNGSGSTIYFDTYASHSPNRLDYIGAQVAVREGSTIVRSCTFWA</sequence>
<dbReference type="OrthoDB" id="4245218at2"/>
<dbReference type="EMBL" id="LMXB01000026">
    <property type="protein sequence ID" value="KUO21064.1"/>
    <property type="molecule type" value="Genomic_DNA"/>
</dbReference>
<organism evidence="1 2">
    <name type="scientific">Streptomyces dysideae</name>
    <dbReference type="NCBI Taxonomy" id="909626"/>
    <lineage>
        <taxon>Bacteria</taxon>
        <taxon>Bacillati</taxon>
        <taxon>Actinomycetota</taxon>
        <taxon>Actinomycetes</taxon>
        <taxon>Kitasatosporales</taxon>
        <taxon>Streptomycetaceae</taxon>
        <taxon>Streptomyces</taxon>
    </lineage>
</organism>
<dbReference type="RefSeq" id="WP_067018845.1">
    <property type="nucleotide sequence ID" value="NZ_KQ949079.1"/>
</dbReference>
<keyword evidence="2" id="KW-1185">Reference proteome</keyword>
<proteinExistence type="predicted"/>
<comment type="caution">
    <text evidence="1">The sequence shown here is derived from an EMBL/GenBank/DDBJ whole genome shotgun (WGS) entry which is preliminary data.</text>
</comment>
<evidence type="ECO:0000313" key="1">
    <source>
        <dbReference type="EMBL" id="KUO21064.1"/>
    </source>
</evidence>
<evidence type="ECO:0000313" key="2">
    <source>
        <dbReference type="Proteomes" id="UP000053260"/>
    </source>
</evidence>